<protein>
    <submittedName>
        <fullName evidence="2">Uncharacterized protein</fullName>
    </submittedName>
</protein>
<dbReference type="EMBL" id="CP064820">
    <property type="protein sequence ID" value="QPG07463.1"/>
    <property type="molecule type" value="Genomic_DNA"/>
</dbReference>
<name>A0A7S9E0S7_KLEPN</name>
<evidence type="ECO:0000256" key="1">
    <source>
        <dbReference type="SAM" id="Phobius"/>
    </source>
</evidence>
<keyword evidence="1" id="KW-0472">Membrane</keyword>
<sequence length="189" mass="21364">MMTIEWLLTVTSTLFIVLLYIFIIRSLLAANSNLFLIGSCFGILFFYVTPLIILSITGRFEKGIFLSVVDLKDIDITEDIVPVLIMHGLLVVLGITIYLIGIFSRNANAIQRNEIIDFKKDKKTHKINYNTWGFYVLFVARDLVSNNIFSGDAHWYESRHDSMSVENGSIINVILHISGITAGLFSLLL</sequence>
<dbReference type="Proteomes" id="UP000594592">
    <property type="component" value="Chromosome"/>
</dbReference>
<evidence type="ECO:0000313" key="3">
    <source>
        <dbReference type="Proteomes" id="UP000594592"/>
    </source>
</evidence>
<feature type="transmembrane region" description="Helical" evidence="1">
    <location>
        <begin position="169"/>
        <end position="188"/>
    </location>
</feature>
<gene>
    <name evidence="2" type="ORF">IUJ34_21180</name>
</gene>
<organism evidence="2 3">
    <name type="scientific">Klebsiella pneumoniae subsp. pneumoniae</name>
    <dbReference type="NCBI Taxonomy" id="72407"/>
    <lineage>
        <taxon>Bacteria</taxon>
        <taxon>Pseudomonadati</taxon>
        <taxon>Pseudomonadota</taxon>
        <taxon>Gammaproteobacteria</taxon>
        <taxon>Enterobacterales</taxon>
        <taxon>Enterobacteriaceae</taxon>
        <taxon>Klebsiella/Raoultella group</taxon>
        <taxon>Klebsiella</taxon>
        <taxon>Klebsiella pneumoniae complex</taxon>
    </lineage>
</organism>
<proteinExistence type="predicted"/>
<feature type="transmembrane region" description="Helical" evidence="1">
    <location>
        <begin position="80"/>
        <end position="103"/>
    </location>
</feature>
<keyword evidence="1" id="KW-1133">Transmembrane helix</keyword>
<accession>A0A7S9E0S7</accession>
<dbReference type="AlphaFoldDB" id="A0A7S9E0S7"/>
<reference evidence="2 3" key="1">
    <citation type="submission" date="2020-11" db="EMBL/GenBank/DDBJ databases">
        <title>Whole Genome sequence of MDR strain of Klebsiella pneumoniae K219 isolated from sputum.</title>
        <authorList>
            <person name="Aditi B.P."/>
            <person name="Mahalakshmi K."/>
            <person name="Naveen Kumar V."/>
        </authorList>
    </citation>
    <scope>NUCLEOTIDE SEQUENCE [LARGE SCALE GENOMIC DNA]</scope>
    <source>
        <strain evidence="2 3">K219</strain>
    </source>
</reference>
<evidence type="ECO:0000313" key="2">
    <source>
        <dbReference type="EMBL" id="QPG07463.1"/>
    </source>
</evidence>
<feature type="transmembrane region" description="Helical" evidence="1">
    <location>
        <begin position="35"/>
        <end position="60"/>
    </location>
</feature>
<keyword evidence="1" id="KW-0812">Transmembrane</keyword>
<feature type="transmembrane region" description="Helical" evidence="1">
    <location>
        <begin position="6"/>
        <end position="23"/>
    </location>
</feature>